<evidence type="ECO:0000313" key="3">
    <source>
        <dbReference type="Proteomes" id="UP000235371"/>
    </source>
</evidence>
<dbReference type="InterPro" id="IPR025714">
    <property type="entry name" value="Methyltranfer_dom"/>
</dbReference>
<dbReference type="GeneID" id="36588373"/>
<evidence type="ECO:0000313" key="2">
    <source>
        <dbReference type="EMBL" id="PMD59575.1"/>
    </source>
</evidence>
<keyword evidence="2" id="KW-0489">Methyltransferase</keyword>
<dbReference type="GO" id="GO:0008168">
    <property type="term" value="F:methyltransferase activity"/>
    <property type="evidence" value="ECO:0007669"/>
    <property type="project" value="UniProtKB-KW"/>
</dbReference>
<gene>
    <name evidence="2" type="ORF">K444DRAFT_613162</name>
</gene>
<dbReference type="GO" id="GO:0032259">
    <property type="term" value="P:methylation"/>
    <property type="evidence" value="ECO:0007669"/>
    <property type="project" value="UniProtKB-KW"/>
</dbReference>
<dbReference type="PANTHER" id="PTHR43861">
    <property type="entry name" value="TRANS-ACONITATE 2-METHYLTRANSFERASE-RELATED"/>
    <property type="match status" value="1"/>
</dbReference>
<dbReference type="Gene3D" id="3.40.50.150">
    <property type="entry name" value="Vaccinia Virus protein VP39"/>
    <property type="match status" value="1"/>
</dbReference>
<dbReference type="CDD" id="cd02440">
    <property type="entry name" value="AdoMet_MTases"/>
    <property type="match status" value="1"/>
</dbReference>
<name>A0A2J6T990_9HELO</name>
<dbReference type="SUPFAM" id="SSF53335">
    <property type="entry name" value="S-adenosyl-L-methionine-dependent methyltransferases"/>
    <property type="match status" value="1"/>
</dbReference>
<proteinExistence type="predicted"/>
<dbReference type="Pfam" id="PF13847">
    <property type="entry name" value="Methyltransf_31"/>
    <property type="match status" value="1"/>
</dbReference>
<dbReference type="EMBL" id="KZ613813">
    <property type="protein sequence ID" value="PMD59575.1"/>
    <property type="molecule type" value="Genomic_DNA"/>
</dbReference>
<keyword evidence="3" id="KW-1185">Reference proteome</keyword>
<organism evidence="2 3">
    <name type="scientific">Hyaloscypha bicolor E</name>
    <dbReference type="NCBI Taxonomy" id="1095630"/>
    <lineage>
        <taxon>Eukaryota</taxon>
        <taxon>Fungi</taxon>
        <taxon>Dikarya</taxon>
        <taxon>Ascomycota</taxon>
        <taxon>Pezizomycotina</taxon>
        <taxon>Leotiomycetes</taxon>
        <taxon>Helotiales</taxon>
        <taxon>Hyaloscyphaceae</taxon>
        <taxon>Hyaloscypha</taxon>
        <taxon>Hyaloscypha bicolor</taxon>
    </lineage>
</organism>
<sequence length="297" mass="33488">MAQNVKSGDQKFSLARNDLKMAHIYDVGSKDIQTVMGRYVAIEKMKIALGDRVIDFGCGPGNLDFDIADIVGEEGYVFGFDPLPDCIDVARRKVTEKYVKIVRFELGKAEDVPKSAGTNYDHAVMSCMIHWTRRDEALDQGFMVLGKGGCVGISALPGDVVNPWREIKKRVLSQRSYWQLDSEQGLPHHPTEIELKSDLAKVGFIDIQSEVKTHHLAWADAEALMQWLEASTFDNFIPRGPKNTPENGLAEIEALRQVAREAMKGVFEKEYRVDKTDENDKRIAMDMKVLYVWGYKG</sequence>
<feature type="domain" description="Methyltransferase" evidence="1">
    <location>
        <begin position="50"/>
        <end position="152"/>
    </location>
</feature>
<dbReference type="Proteomes" id="UP000235371">
    <property type="component" value="Unassembled WGS sequence"/>
</dbReference>
<dbReference type="InParanoid" id="A0A2J6T990"/>
<evidence type="ECO:0000259" key="1">
    <source>
        <dbReference type="Pfam" id="PF13847"/>
    </source>
</evidence>
<reference evidence="2 3" key="1">
    <citation type="submission" date="2016-04" db="EMBL/GenBank/DDBJ databases">
        <title>A degradative enzymes factory behind the ericoid mycorrhizal symbiosis.</title>
        <authorList>
            <consortium name="DOE Joint Genome Institute"/>
            <person name="Martino E."/>
            <person name="Morin E."/>
            <person name="Grelet G."/>
            <person name="Kuo A."/>
            <person name="Kohler A."/>
            <person name="Daghino S."/>
            <person name="Barry K."/>
            <person name="Choi C."/>
            <person name="Cichocki N."/>
            <person name="Clum A."/>
            <person name="Copeland A."/>
            <person name="Hainaut M."/>
            <person name="Haridas S."/>
            <person name="Labutti K."/>
            <person name="Lindquist E."/>
            <person name="Lipzen A."/>
            <person name="Khouja H.-R."/>
            <person name="Murat C."/>
            <person name="Ohm R."/>
            <person name="Olson A."/>
            <person name="Spatafora J."/>
            <person name="Veneault-Fourrey C."/>
            <person name="Henrissat B."/>
            <person name="Grigoriev I."/>
            <person name="Martin F."/>
            <person name="Perotto S."/>
        </authorList>
    </citation>
    <scope>NUCLEOTIDE SEQUENCE [LARGE SCALE GENOMIC DNA]</scope>
    <source>
        <strain evidence="2 3">E</strain>
    </source>
</reference>
<dbReference type="InterPro" id="IPR029063">
    <property type="entry name" value="SAM-dependent_MTases_sf"/>
</dbReference>
<protein>
    <submittedName>
        <fullName evidence="2">S-adenosyl-L-methionine-dependent methyltransferase</fullName>
    </submittedName>
</protein>
<dbReference type="STRING" id="1095630.A0A2J6T990"/>
<dbReference type="PANTHER" id="PTHR43861:SF1">
    <property type="entry name" value="TRANS-ACONITATE 2-METHYLTRANSFERASE"/>
    <property type="match status" value="1"/>
</dbReference>
<accession>A0A2J6T990</accession>
<keyword evidence="2" id="KW-0808">Transferase</keyword>
<dbReference type="AlphaFoldDB" id="A0A2J6T990"/>
<dbReference type="RefSeq" id="XP_024736479.1">
    <property type="nucleotide sequence ID" value="XM_024880296.1"/>
</dbReference>
<dbReference type="OrthoDB" id="66144at2759"/>